<sequence>MGYKADRLLGTRICESWRQRSSGRRTRPWPGFGDEPSYMTHVVQFCQWTLAAAPGHPLFENAIKTSVKRIVDLAAAKKVSISDLDPIGYEVITTTGPSAWTDVVFEQLQRGDPKLRSLKELSGMKEPRLIGDILVLTIDGFGMGQPHSHSTADGSIPDAALAKHGFRHSWLPKIS</sequence>
<dbReference type="PANTHER" id="PTHR31834:SF8">
    <property type="entry name" value="TRANSFERASE, PUTATIVE (AFU_ORTHOLOGUE AFUA_6G14040)-RELATED"/>
    <property type="match status" value="1"/>
</dbReference>
<gene>
    <name evidence="1" type="ORF">N8I77_013026</name>
</gene>
<dbReference type="InterPro" id="IPR039367">
    <property type="entry name" value="Och1-like"/>
</dbReference>
<dbReference type="Proteomes" id="UP001265746">
    <property type="component" value="Unassembled WGS sequence"/>
</dbReference>
<organism evidence="1 2">
    <name type="scientific">Phomopsis amygdali</name>
    <name type="common">Fusicoccum amygdali</name>
    <dbReference type="NCBI Taxonomy" id="1214568"/>
    <lineage>
        <taxon>Eukaryota</taxon>
        <taxon>Fungi</taxon>
        <taxon>Dikarya</taxon>
        <taxon>Ascomycota</taxon>
        <taxon>Pezizomycotina</taxon>
        <taxon>Sordariomycetes</taxon>
        <taxon>Sordariomycetidae</taxon>
        <taxon>Diaporthales</taxon>
        <taxon>Diaporthaceae</taxon>
        <taxon>Diaporthe</taxon>
    </lineage>
</organism>
<dbReference type="EMBL" id="JAUJFL010000010">
    <property type="protein sequence ID" value="KAK2597163.1"/>
    <property type="molecule type" value="Genomic_DNA"/>
</dbReference>
<dbReference type="PANTHER" id="PTHR31834">
    <property type="entry name" value="INITIATION-SPECIFIC ALPHA-1,6-MANNOSYLTRANSFERASE"/>
    <property type="match status" value="1"/>
</dbReference>
<evidence type="ECO:0000313" key="2">
    <source>
        <dbReference type="Proteomes" id="UP001265746"/>
    </source>
</evidence>
<evidence type="ECO:0000313" key="1">
    <source>
        <dbReference type="EMBL" id="KAK2597163.1"/>
    </source>
</evidence>
<reference evidence="1" key="1">
    <citation type="submission" date="2023-06" db="EMBL/GenBank/DDBJ databases">
        <authorList>
            <person name="Noh H."/>
        </authorList>
    </citation>
    <scope>NUCLEOTIDE SEQUENCE</scope>
    <source>
        <strain evidence="1">DUCC20226</strain>
    </source>
</reference>
<comment type="caution">
    <text evidence="1">The sequence shown here is derived from an EMBL/GenBank/DDBJ whole genome shotgun (WGS) entry which is preliminary data.</text>
</comment>
<protein>
    <submittedName>
        <fullName evidence="1">Uncharacterized protein</fullName>
    </submittedName>
</protein>
<keyword evidence="2" id="KW-1185">Reference proteome</keyword>
<dbReference type="AlphaFoldDB" id="A0AAD9S271"/>
<accession>A0AAD9S271</accession>
<dbReference type="GO" id="GO:0000009">
    <property type="term" value="F:alpha-1,6-mannosyltransferase activity"/>
    <property type="evidence" value="ECO:0007669"/>
    <property type="project" value="InterPro"/>
</dbReference>
<proteinExistence type="predicted"/>
<dbReference type="GO" id="GO:0006487">
    <property type="term" value="P:protein N-linked glycosylation"/>
    <property type="evidence" value="ECO:0007669"/>
    <property type="project" value="TreeGrafter"/>
</dbReference>
<dbReference type="GO" id="GO:0000136">
    <property type="term" value="C:mannan polymerase complex"/>
    <property type="evidence" value="ECO:0007669"/>
    <property type="project" value="TreeGrafter"/>
</dbReference>
<dbReference type="Gene3D" id="3.90.550.20">
    <property type="match status" value="1"/>
</dbReference>
<name>A0AAD9S271_PHOAM</name>